<gene>
    <name evidence="1" type="ORF">MM415B02871_0003</name>
</gene>
<dbReference type="EMBL" id="MT142740">
    <property type="protein sequence ID" value="QJA87907.1"/>
    <property type="molecule type" value="Genomic_DNA"/>
</dbReference>
<proteinExistence type="predicted"/>
<sequence length="364" mass="39032">MATFYIPDGNSDGFQNSWYTWSESLHSNSLSIGKGSDNVISDICLRFSNVTIPQGATITSASITMQAYQSNSSAGYIKIKGIDEDNTSSFDSNPFARTATSATIDWDIGSVTANNTYTSSSITTIVQEIVNRGSWSSGNAMGFFLMDDGFATNVTYRFDAYEEGTGSTAAILTVTYGGSSPSASPSPSSSVSKSASASISPSSSVSASLSASPSPSASVSPSPEPVDYGIKIAKDGYSPEDGNNRLIFHSSYPLLKIMSSGSGTITLSSGEGSKTLYTHSLGYKPMFYVWVNYIDVQTGSEVEKLRMCSWKDYAGVQVWSKYHAYTTTTTLQLVIDSAYWVSDPDGPGNETLDYRYVIYYDGIN</sequence>
<organism evidence="1">
    <name type="scientific">viral metagenome</name>
    <dbReference type="NCBI Taxonomy" id="1070528"/>
    <lineage>
        <taxon>unclassified sequences</taxon>
        <taxon>metagenomes</taxon>
        <taxon>organismal metagenomes</taxon>
    </lineage>
</organism>
<dbReference type="AlphaFoldDB" id="A0A6M3L035"/>
<name>A0A6M3L035_9ZZZZ</name>
<evidence type="ECO:0000313" key="1">
    <source>
        <dbReference type="EMBL" id="QJA87907.1"/>
    </source>
</evidence>
<accession>A0A6M3L035</accession>
<protein>
    <submittedName>
        <fullName evidence="1">Putative von Willebrand domain containing protein</fullName>
    </submittedName>
</protein>
<reference evidence="1" key="1">
    <citation type="submission" date="2020-03" db="EMBL/GenBank/DDBJ databases">
        <title>The deep terrestrial virosphere.</title>
        <authorList>
            <person name="Holmfeldt K."/>
            <person name="Nilsson E."/>
            <person name="Simone D."/>
            <person name="Lopez-Fernandez M."/>
            <person name="Wu X."/>
            <person name="de Brujin I."/>
            <person name="Lundin D."/>
            <person name="Andersson A."/>
            <person name="Bertilsson S."/>
            <person name="Dopson M."/>
        </authorList>
    </citation>
    <scope>NUCLEOTIDE SEQUENCE</scope>
    <source>
        <strain evidence="1">MM415B02871</strain>
    </source>
</reference>